<protein>
    <recommendedName>
        <fullName evidence="3">YrzI family small protein</fullName>
    </recommendedName>
</protein>
<dbReference type="Pfam" id="PF09501">
    <property type="entry name" value="Bac_small_YrzI"/>
    <property type="match status" value="1"/>
</dbReference>
<dbReference type="Proteomes" id="UP000031014">
    <property type="component" value="Unassembled WGS sequence"/>
</dbReference>
<evidence type="ECO:0008006" key="3">
    <source>
        <dbReference type="Google" id="ProtNLM"/>
    </source>
</evidence>
<comment type="caution">
    <text evidence="1">The sequence shown here is derived from an EMBL/GenBank/DDBJ whole genome shotgun (WGS) entry which is preliminary data.</text>
</comment>
<name>A0A0A8X066_MESS1</name>
<dbReference type="InterPro" id="IPR012655">
    <property type="entry name" value="YrzI"/>
</dbReference>
<dbReference type="AlphaFoldDB" id="A0A0A8X066"/>
<dbReference type="EMBL" id="BASE01000030">
    <property type="protein sequence ID" value="GAM13308.1"/>
    <property type="molecule type" value="Genomic_DNA"/>
</dbReference>
<organism evidence="1 2">
    <name type="scientific">Mesobacillus selenatarsenatis (strain DSM 18680 / JCM 14380 / FERM P-15431 / SF-1)</name>
    <dbReference type="NCBI Taxonomy" id="1321606"/>
    <lineage>
        <taxon>Bacteria</taxon>
        <taxon>Bacillati</taxon>
        <taxon>Bacillota</taxon>
        <taxon>Bacilli</taxon>
        <taxon>Bacillales</taxon>
        <taxon>Bacillaceae</taxon>
        <taxon>Mesobacillus</taxon>
    </lineage>
</organism>
<sequence length="45" mass="5543">MTLNILFLTITINKRQMSLEEFRHNEMVEKMIEDNKTRQTMLRPF</sequence>
<dbReference type="OrthoDB" id="2974285at2"/>
<dbReference type="RefSeq" id="WP_084135409.1">
    <property type="nucleotide sequence ID" value="NZ_BASE01000030.1"/>
</dbReference>
<reference evidence="1 2" key="1">
    <citation type="submission" date="2013-06" db="EMBL/GenBank/DDBJ databases">
        <title>Whole genome shotgun sequence of Bacillus selenatarsenatis SF-1.</title>
        <authorList>
            <person name="Kuroda M."/>
            <person name="Sei K."/>
            <person name="Yamashita M."/>
            <person name="Ike M."/>
        </authorList>
    </citation>
    <scope>NUCLEOTIDE SEQUENCE [LARGE SCALE GENOMIC DNA]</scope>
    <source>
        <strain evidence="1 2">SF-1</strain>
    </source>
</reference>
<evidence type="ECO:0000313" key="1">
    <source>
        <dbReference type="EMBL" id="GAM13308.1"/>
    </source>
</evidence>
<accession>A0A0A8X066</accession>
<evidence type="ECO:0000313" key="2">
    <source>
        <dbReference type="Proteomes" id="UP000031014"/>
    </source>
</evidence>
<gene>
    <name evidence="1" type="ORF">SAMD00020551_1450</name>
</gene>
<keyword evidence="2" id="KW-1185">Reference proteome</keyword>
<proteinExistence type="predicted"/>